<evidence type="ECO:0008006" key="4">
    <source>
        <dbReference type="Google" id="ProtNLM"/>
    </source>
</evidence>
<dbReference type="AlphaFoldDB" id="X8J4N5"/>
<evidence type="ECO:0000256" key="1">
    <source>
        <dbReference type="SAM" id="SignalP"/>
    </source>
</evidence>
<feature type="chain" id="PRO_5004988511" description="Transmembrane protein" evidence="1">
    <location>
        <begin position="36"/>
        <end position="52"/>
    </location>
</feature>
<reference evidence="3" key="1">
    <citation type="journal article" date="2014" name="Genome Announc.">
        <title>Draft genome sequence of the plant-pathogenic soil fungus Rhizoctonia solani anastomosis group 3 strain Rhs1AP.</title>
        <authorList>
            <person name="Cubeta M.A."/>
            <person name="Thomas E."/>
            <person name="Dean R.A."/>
            <person name="Jabaji S."/>
            <person name="Neate S.M."/>
            <person name="Tavantzis S."/>
            <person name="Toda T."/>
            <person name="Vilgalys R."/>
            <person name="Bharathan N."/>
            <person name="Fedorova-Abrams N."/>
            <person name="Pakala S.B."/>
            <person name="Pakala S.M."/>
            <person name="Zafar N."/>
            <person name="Joardar V."/>
            <person name="Losada L."/>
            <person name="Nierman W.C."/>
        </authorList>
    </citation>
    <scope>NUCLEOTIDE SEQUENCE [LARGE SCALE GENOMIC DNA]</scope>
    <source>
        <strain evidence="3">AG-3</strain>
    </source>
</reference>
<name>X8J4N5_9AGAM</name>
<accession>X8J4N5</accession>
<evidence type="ECO:0000313" key="3">
    <source>
        <dbReference type="Proteomes" id="UP000030108"/>
    </source>
</evidence>
<proteinExistence type="predicted"/>
<gene>
    <name evidence="2" type="ORF">RSOL_202470</name>
</gene>
<feature type="signal peptide" evidence="1">
    <location>
        <begin position="1"/>
        <end position="35"/>
    </location>
</feature>
<sequence>MAVFSAVAQGIRLSYRLILPLMRLLLTLLTSGCSTDQPRLYTQTRRRTSRGM</sequence>
<dbReference type="Proteomes" id="UP000030108">
    <property type="component" value="Unassembled WGS sequence"/>
</dbReference>
<keyword evidence="1" id="KW-0732">Signal</keyword>
<organism evidence="2 3">
    <name type="scientific">Rhizoctonia solani AG-3 Rhs1AP</name>
    <dbReference type="NCBI Taxonomy" id="1086054"/>
    <lineage>
        <taxon>Eukaryota</taxon>
        <taxon>Fungi</taxon>
        <taxon>Dikarya</taxon>
        <taxon>Basidiomycota</taxon>
        <taxon>Agaricomycotina</taxon>
        <taxon>Agaricomycetes</taxon>
        <taxon>Cantharellales</taxon>
        <taxon>Ceratobasidiaceae</taxon>
        <taxon>Rhizoctonia</taxon>
    </lineage>
</organism>
<comment type="caution">
    <text evidence="2">The sequence shown here is derived from an EMBL/GenBank/DDBJ whole genome shotgun (WGS) entry which is preliminary data.</text>
</comment>
<protein>
    <recommendedName>
        <fullName evidence="4">Transmembrane protein</fullName>
    </recommendedName>
</protein>
<dbReference type="EMBL" id="JATN01000322">
    <property type="protein sequence ID" value="EUC56887.1"/>
    <property type="molecule type" value="Genomic_DNA"/>
</dbReference>
<evidence type="ECO:0000313" key="2">
    <source>
        <dbReference type="EMBL" id="EUC56887.1"/>
    </source>
</evidence>